<evidence type="ECO:0000313" key="1">
    <source>
        <dbReference type="EMBL" id="VFK68157.1"/>
    </source>
</evidence>
<sequence>MRVAIHPTAPNWGCCFIVKETTMPYQNIDVSSPPPMRRPSDAALEKLPFPVDLMPQERKNTLQGPIEKTRTDSVSFARNARRLYLAKLPGYYSLRPRRMVKNS</sequence>
<name>A0A451AQ49_9GAMM</name>
<organism evidence="1">
    <name type="scientific">Candidatus Kentrum sp. UNK</name>
    <dbReference type="NCBI Taxonomy" id="2126344"/>
    <lineage>
        <taxon>Bacteria</taxon>
        <taxon>Pseudomonadati</taxon>
        <taxon>Pseudomonadota</taxon>
        <taxon>Gammaproteobacteria</taxon>
        <taxon>Candidatus Kentrum</taxon>
    </lineage>
</organism>
<gene>
    <name evidence="1" type="ORF">BECKUNK1418G_GA0071005_12052</name>
    <name evidence="2" type="ORF">BECKUNK1418H_GA0071006_12013</name>
</gene>
<proteinExistence type="predicted"/>
<reference evidence="1" key="1">
    <citation type="submission" date="2019-02" db="EMBL/GenBank/DDBJ databases">
        <authorList>
            <person name="Gruber-Vodicka R. H."/>
            <person name="Seah K. B. B."/>
        </authorList>
    </citation>
    <scope>NUCLEOTIDE SEQUENCE</scope>
    <source>
        <strain evidence="2">BECK_BY19</strain>
        <strain evidence="1">BECK_BY8</strain>
    </source>
</reference>
<protein>
    <submittedName>
        <fullName evidence="1">Uncharacterized protein</fullName>
    </submittedName>
</protein>
<dbReference type="AlphaFoldDB" id="A0A451AQ49"/>
<evidence type="ECO:0000313" key="2">
    <source>
        <dbReference type="EMBL" id="VFK73429.1"/>
    </source>
</evidence>
<dbReference type="EMBL" id="CAADFZ010000205">
    <property type="protein sequence ID" value="VFK68157.1"/>
    <property type="molecule type" value="Genomic_DNA"/>
</dbReference>
<accession>A0A451AQ49</accession>
<dbReference type="EMBL" id="CAADGD010000201">
    <property type="protein sequence ID" value="VFK73429.1"/>
    <property type="molecule type" value="Genomic_DNA"/>
</dbReference>